<feature type="transmembrane region" description="Helical" evidence="1">
    <location>
        <begin position="36"/>
        <end position="57"/>
    </location>
</feature>
<evidence type="ECO:0000313" key="2">
    <source>
        <dbReference type="EMBL" id="WNC14584.1"/>
    </source>
</evidence>
<evidence type="ECO:0000256" key="1">
    <source>
        <dbReference type="SAM" id="Phobius"/>
    </source>
</evidence>
<feature type="transmembrane region" description="Helical" evidence="1">
    <location>
        <begin position="6"/>
        <end position="29"/>
    </location>
</feature>
<dbReference type="EMBL" id="CP134050">
    <property type="protein sequence ID" value="WNC14584.1"/>
    <property type="molecule type" value="Genomic_DNA"/>
</dbReference>
<accession>A0ABY9T3X7</accession>
<name>A0ABY9T3X7_BREBE</name>
<dbReference type="Proteomes" id="UP001256827">
    <property type="component" value="Chromosome"/>
</dbReference>
<evidence type="ECO:0000313" key="3">
    <source>
        <dbReference type="Proteomes" id="UP001256827"/>
    </source>
</evidence>
<keyword evidence="1" id="KW-0472">Membrane</keyword>
<organism evidence="2 3">
    <name type="scientific">Brevibacillus brevis</name>
    <name type="common">Bacillus brevis</name>
    <dbReference type="NCBI Taxonomy" id="1393"/>
    <lineage>
        <taxon>Bacteria</taxon>
        <taxon>Bacillati</taxon>
        <taxon>Bacillota</taxon>
        <taxon>Bacilli</taxon>
        <taxon>Bacillales</taxon>
        <taxon>Paenibacillaceae</taxon>
        <taxon>Brevibacillus</taxon>
    </lineage>
</organism>
<sequence>MDNLLVWLFLGPFLYSWQLAGPFVGLFLAGYIRALFGFRIWATLLSSFCSSFLYYVVIIPSDGMLGGLWILKLVMGLHTALFVTMVLWIYDKLRRGHRNEKTEDTQDPPN</sequence>
<keyword evidence="3" id="KW-1185">Reference proteome</keyword>
<reference evidence="2 3" key="1">
    <citation type="submission" date="2023-09" db="EMBL/GenBank/DDBJ databases">
        <title>Complete Genome and Methylome dissection of Bacillus brevis NEB573 original source of BbsI restriction endonuclease.</title>
        <authorList>
            <person name="Fomenkov A."/>
            <person name="Roberts R.D."/>
        </authorList>
    </citation>
    <scope>NUCLEOTIDE SEQUENCE [LARGE SCALE GENOMIC DNA]</scope>
    <source>
        <strain evidence="2 3">NEB573</strain>
    </source>
</reference>
<gene>
    <name evidence="2" type="ORF">RGB73_28640</name>
</gene>
<keyword evidence="1" id="KW-1133">Transmembrane helix</keyword>
<protein>
    <submittedName>
        <fullName evidence="2">Uncharacterized protein</fullName>
    </submittedName>
</protein>
<dbReference type="RefSeq" id="WP_310766905.1">
    <property type="nucleotide sequence ID" value="NZ_CP134050.1"/>
</dbReference>
<feature type="transmembrane region" description="Helical" evidence="1">
    <location>
        <begin position="69"/>
        <end position="90"/>
    </location>
</feature>
<proteinExistence type="predicted"/>
<keyword evidence="1" id="KW-0812">Transmembrane</keyword>